<name>A0ACB7SKJ9_HYAAI</name>
<sequence length="397" mass="42761">MTEQVTGEPVLVARSSSSDCVNLCTPSSSQTCSTKSTAKRGDDIPPCARIDDASSTGSFSGNSSKIDESPKTRYRASGHLQSGAETSLKSVEDDSSVTNFDDSSSILVPLSATKLSDRSQDSADRSPKTGARCRRKSSSSVEDLLSEGAVAAVESLEASAHATPPAATCPIPSSEPPVPIQGQLELLLHNPDNTDTTRSSEMDSQSMSATHGYGYSEANGSTLADHDASTLSTTRHSDLHDSSLASTSTATGTRADIGGPERSEEEPSASSALSTDRSPVASGSSSPGTQPSGSRRIKWGKAKCYPGSETVSELEDERSADFTAQMRAYRRRQAAMTRAPVRPLHRLPPQMVAPQQTQCRYHRNRMVRVPNRSCSRSRFERDREWDRDRDRRRGRDE</sequence>
<dbReference type="Proteomes" id="UP000821845">
    <property type="component" value="Chromosome 4"/>
</dbReference>
<keyword evidence="2" id="KW-1185">Reference proteome</keyword>
<protein>
    <submittedName>
        <fullName evidence="1">Uncharacterized protein</fullName>
    </submittedName>
</protein>
<proteinExistence type="predicted"/>
<evidence type="ECO:0000313" key="1">
    <source>
        <dbReference type="EMBL" id="KAH6934587.1"/>
    </source>
</evidence>
<accession>A0ACB7SKJ9</accession>
<gene>
    <name evidence="1" type="ORF">HPB50_025495</name>
</gene>
<reference evidence="1" key="1">
    <citation type="submission" date="2020-05" db="EMBL/GenBank/DDBJ databases">
        <title>Large-scale comparative analyses of tick genomes elucidate their genetic diversity and vector capacities.</title>
        <authorList>
            <person name="Jia N."/>
            <person name="Wang J."/>
            <person name="Shi W."/>
            <person name="Du L."/>
            <person name="Sun Y."/>
            <person name="Zhan W."/>
            <person name="Jiang J."/>
            <person name="Wang Q."/>
            <person name="Zhang B."/>
            <person name="Ji P."/>
            <person name="Sakyi L.B."/>
            <person name="Cui X."/>
            <person name="Yuan T."/>
            <person name="Jiang B."/>
            <person name="Yang W."/>
            <person name="Lam T.T.-Y."/>
            <person name="Chang Q."/>
            <person name="Ding S."/>
            <person name="Wang X."/>
            <person name="Zhu J."/>
            <person name="Ruan X."/>
            <person name="Zhao L."/>
            <person name="Wei J."/>
            <person name="Que T."/>
            <person name="Du C."/>
            <person name="Cheng J."/>
            <person name="Dai P."/>
            <person name="Han X."/>
            <person name="Huang E."/>
            <person name="Gao Y."/>
            <person name="Liu J."/>
            <person name="Shao H."/>
            <person name="Ye R."/>
            <person name="Li L."/>
            <person name="Wei W."/>
            <person name="Wang X."/>
            <person name="Wang C."/>
            <person name="Yang T."/>
            <person name="Huo Q."/>
            <person name="Li W."/>
            <person name="Guo W."/>
            <person name="Chen H."/>
            <person name="Zhou L."/>
            <person name="Ni X."/>
            <person name="Tian J."/>
            <person name="Zhou Y."/>
            <person name="Sheng Y."/>
            <person name="Liu T."/>
            <person name="Pan Y."/>
            <person name="Xia L."/>
            <person name="Li J."/>
            <person name="Zhao F."/>
            <person name="Cao W."/>
        </authorList>
    </citation>
    <scope>NUCLEOTIDE SEQUENCE</scope>
    <source>
        <strain evidence="1">Hyas-2018</strain>
    </source>
</reference>
<comment type="caution">
    <text evidence="1">The sequence shown here is derived from an EMBL/GenBank/DDBJ whole genome shotgun (WGS) entry which is preliminary data.</text>
</comment>
<evidence type="ECO:0000313" key="2">
    <source>
        <dbReference type="Proteomes" id="UP000821845"/>
    </source>
</evidence>
<organism evidence="1 2">
    <name type="scientific">Hyalomma asiaticum</name>
    <name type="common">Tick</name>
    <dbReference type="NCBI Taxonomy" id="266040"/>
    <lineage>
        <taxon>Eukaryota</taxon>
        <taxon>Metazoa</taxon>
        <taxon>Ecdysozoa</taxon>
        <taxon>Arthropoda</taxon>
        <taxon>Chelicerata</taxon>
        <taxon>Arachnida</taxon>
        <taxon>Acari</taxon>
        <taxon>Parasitiformes</taxon>
        <taxon>Ixodida</taxon>
        <taxon>Ixodoidea</taxon>
        <taxon>Ixodidae</taxon>
        <taxon>Hyalomminae</taxon>
        <taxon>Hyalomma</taxon>
    </lineage>
</organism>
<dbReference type="EMBL" id="CM023484">
    <property type="protein sequence ID" value="KAH6934587.1"/>
    <property type="molecule type" value="Genomic_DNA"/>
</dbReference>